<evidence type="ECO:0000259" key="2">
    <source>
        <dbReference type="Pfam" id="PF00850"/>
    </source>
</evidence>
<sequence>MKARLIKNKALDKTTYSCLNCNRRNNKKENRTLTNQKPWKGVNAMGKIPDNHKMKIVVHPKLVVFKRPGFLKEFGFKDFAREEFFRKDIPNGEEFLKLVHAEKHIREIKKACEIKAYLAEMQLTPECYEIACLGVGTVILASEEGNFAIQCMTGHHASRETAMGFNLFNSMAIAAQRLVNQGKRVCIIDIDGHHGNGTQSIFYDTNQVLYCSIHQEDVFPGTGSKEETGKGQGKGYTLNIPLPKGSGDGAFIEALKEVISKAVDFKPDVVGVYAGFDGYHADKLLDLNYTLKGFYKCGRMIGQNFKQVFATLGGGYHQDLTKCIFAFVAGINQKEYPY</sequence>
<keyword evidence="3" id="KW-0378">Hydrolase</keyword>
<dbReference type="GO" id="GO:0004407">
    <property type="term" value="F:histone deacetylase activity"/>
    <property type="evidence" value="ECO:0007669"/>
    <property type="project" value="TreeGrafter"/>
</dbReference>
<dbReference type="PANTHER" id="PTHR10625:SF10">
    <property type="entry name" value="HISTONE DEACETYLASE HDAC1"/>
    <property type="match status" value="1"/>
</dbReference>
<dbReference type="CDD" id="cd09992">
    <property type="entry name" value="HDAC_classII"/>
    <property type="match status" value="1"/>
</dbReference>
<dbReference type="PANTHER" id="PTHR10625">
    <property type="entry name" value="HISTONE DEACETYLASE HDAC1-RELATED"/>
    <property type="match status" value="1"/>
</dbReference>
<dbReference type="GO" id="GO:0040029">
    <property type="term" value="P:epigenetic regulation of gene expression"/>
    <property type="evidence" value="ECO:0007669"/>
    <property type="project" value="TreeGrafter"/>
</dbReference>
<dbReference type="PRINTS" id="PR01270">
    <property type="entry name" value="HDASUPER"/>
</dbReference>
<dbReference type="Gene3D" id="3.40.800.20">
    <property type="entry name" value="Histone deacetylase domain"/>
    <property type="match status" value="1"/>
</dbReference>
<feature type="domain" description="Histone deacetylase" evidence="2">
    <location>
        <begin position="87"/>
        <end position="323"/>
    </location>
</feature>
<evidence type="ECO:0000256" key="1">
    <source>
        <dbReference type="ARBA" id="ARBA00005947"/>
    </source>
</evidence>
<dbReference type="AlphaFoldDB" id="A0A2H0UVZ9"/>
<reference evidence="4" key="1">
    <citation type="submission" date="2017-09" db="EMBL/GenBank/DDBJ databases">
        <title>Depth-based differentiation of microbial function through sediment-hosted aquifers and enrichment of novel symbionts in the deep terrestrial subsurface.</title>
        <authorList>
            <person name="Probst A.J."/>
            <person name="Ladd B."/>
            <person name="Jarett J.K."/>
            <person name="Geller-Mcgrath D.E."/>
            <person name="Sieber C.M.K."/>
            <person name="Emerson J.B."/>
            <person name="Anantharaman K."/>
            <person name="Thomas B.C."/>
            <person name="Malmstrom R."/>
            <person name="Stieglmeier M."/>
            <person name="Klingl A."/>
            <person name="Woyke T."/>
            <person name="Ryan C.M."/>
            <person name="Banfield J.F."/>
        </authorList>
    </citation>
    <scope>NUCLEOTIDE SEQUENCE [LARGE SCALE GENOMIC DNA]</scope>
</reference>
<accession>A0A2H0UVZ9</accession>
<organism evidence="3 4">
    <name type="scientific">bacterium (Candidatus Gribaldobacteria) CG10_big_fil_rev_8_21_14_0_10_37_46</name>
    <dbReference type="NCBI Taxonomy" id="2014276"/>
    <lineage>
        <taxon>Bacteria</taxon>
        <taxon>Candidatus Gribaldobacteria</taxon>
    </lineage>
</organism>
<dbReference type="Proteomes" id="UP000230882">
    <property type="component" value="Unassembled WGS sequence"/>
</dbReference>
<dbReference type="Pfam" id="PF00850">
    <property type="entry name" value="Hist_deacetyl"/>
    <property type="match status" value="1"/>
</dbReference>
<comment type="caution">
    <text evidence="3">The sequence shown here is derived from an EMBL/GenBank/DDBJ whole genome shotgun (WGS) entry which is preliminary data.</text>
</comment>
<name>A0A2H0UVZ9_9BACT</name>
<evidence type="ECO:0000313" key="3">
    <source>
        <dbReference type="EMBL" id="PIR90987.1"/>
    </source>
</evidence>
<gene>
    <name evidence="3" type="ORF">COU02_01455</name>
</gene>
<dbReference type="EMBL" id="PFAU01000036">
    <property type="protein sequence ID" value="PIR90987.1"/>
    <property type="molecule type" value="Genomic_DNA"/>
</dbReference>
<dbReference type="InterPro" id="IPR023696">
    <property type="entry name" value="Ureohydrolase_dom_sf"/>
</dbReference>
<dbReference type="SUPFAM" id="SSF52768">
    <property type="entry name" value="Arginase/deacetylase"/>
    <property type="match status" value="1"/>
</dbReference>
<evidence type="ECO:0000313" key="4">
    <source>
        <dbReference type="Proteomes" id="UP000230882"/>
    </source>
</evidence>
<dbReference type="InterPro" id="IPR000286">
    <property type="entry name" value="HDACs"/>
</dbReference>
<comment type="similarity">
    <text evidence="1">Belongs to the histone deacetylase family.</text>
</comment>
<proteinExistence type="inferred from homology"/>
<dbReference type="InterPro" id="IPR023801">
    <property type="entry name" value="His_deacetylse_dom"/>
</dbReference>
<dbReference type="GO" id="GO:0016787">
    <property type="term" value="F:hydrolase activity"/>
    <property type="evidence" value="ECO:0007669"/>
    <property type="project" value="UniProtKB-KW"/>
</dbReference>
<protein>
    <submittedName>
        <fullName evidence="3">Acetylpolyamine amidohydrolase</fullName>
    </submittedName>
</protein>
<dbReference type="InterPro" id="IPR037138">
    <property type="entry name" value="His_deacetylse_dom_sf"/>
</dbReference>